<dbReference type="SUPFAM" id="SSF56059">
    <property type="entry name" value="Glutathione synthetase ATP-binding domain-like"/>
    <property type="match status" value="1"/>
</dbReference>
<accession>A0A191ZH27</accession>
<evidence type="ECO:0000313" key="2">
    <source>
        <dbReference type="Proteomes" id="UP000078596"/>
    </source>
</evidence>
<dbReference type="RefSeq" id="WP_066099544.1">
    <property type="nucleotide sequence ID" value="NZ_CP016027.1"/>
</dbReference>
<gene>
    <name evidence="1" type="ORF">A9404_06955</name>
</gene>
<evidence type="ECO:0000313" key="1">
    <source>
        <dbReference type="EMBL" id="ANJ67157.1"/>
    </source>
</evidence>
<sequence length="416" mass="46818">MTLPDANTILERARTQFMGLAPFLRMSIEGQDLRPVAQAMLEALGQDSNNANLWMNLSTVMFGLEQREMGLSIQDQALSLIQRVFHRAATRPPTRFRLLMIMVAGDIAANTPLDCLLETTDIELIYYYAAPNAPFAQPIPEHDAVMVALGYAPEHQELLNLLQDKLALWPRPVINAPRFIPHTERSVASALLQGIPGLLMPPTLAVDRAELIAIAQSEQELGRRHPDWAYPIIVRPQDSHAGRDLERIATPGELHDYLARVPAQRLFIAPFIDYRWSDGLYRKFRVALVDGEPFICHMAISDHWMIHYLNAGMYDNPAKRAEEAAFMADFDAFVARHRTALAEIHECSGLDYVCFDGGETPDGQLLIFEIDHVMVVHAMDPLDRFPYKPAHIQRVQAAFEQMIARRAIAHQTTAGS</sequence>
<dbReference type="AlphaFoldDB" id="A0A191ZH27"/>
<proteinExistence type="predicted"/>
<dbReference type="KEGG" id="haz:A9404_06955"/>
<name>A0A191ZH27_9GAMM</name>
<dbReference type="OrthoDB" id="5297883at2"/>
<dbReference type="EMBL" id="CP016027">
    <property type="protein sequence ID" value="ANJ67157.1"/>
    <property type="molecule type" value="Genomic_DNA"/>
</dbReference>
<dbReference type="Proteomes" id="UP000078596">
    <property type="component" value="Chromosome"/>
</dbReference>
<protein>
    <recommendedName>
        <fullName evidence="3">Glutathione synthase</fullName>
    </recommendedName>
</protein>
<dbReference type="STRING" id="1860122.A9404_06955"/>
<organism evidence="1 2">
    <name type="scientific">Halothiobacillus diazotrophicus</name>
    <dbReference type="NCBI Taxonomy" id="1860122"/>
    <lineage>
        <taxon>Bacteria</taxon>
        <taxon>Pseudomonadati</taxon>
        <taxon>Pseudomonadota</taxon>
        <taxon>Gammaproteobacteria</taxon>
        <taxon>Chromatiales</taxon>
        <taxon>Halothiobacillaceae</taxon>
        <taxon>Halothiobacillus</taxon>
    </lineage>
</organism>
<keyword evidence="2" id="KW-1185">Reference proteome</keyword>
<reference evidence="1 2" key="1">
    <citation type="submission" date="2016-06" db="EMBL/GenBank/DDBJ databases">
        <title>Insight into the functional genes involving in sulfur oxidation in Pearl River water.</title>
        <authorList>
            <person name="Luo J."/>
            <person name="Tan X."/>
            <person name="Lin W."/>
        </authorList>
    </citation>
    <scope>NUCLEOTIDE SEQUENCE [LARGE SCALE GENOMIC DNA]</scope>
    <source>
        <strain evidence="1 2">LS2</strain>
    </source>
</reference>
<evidence type="ECO:0008006" key="3">
    <source>
        <dbReference type="Google" id="ProtNLM"/>
    </source>
</evidence>